<dbReference type="HOGENOM" id="CLU_057547_4_1_1"/>
<sequence length="270" mass="29629">MPKKTYLRPPNDDYEPDNNIRLGHVWRDPRDPGSFIGAPLTLPKDIKVNHTSKGSWTIDLGHESNYRVGLWAKIPLFPVGGNAGTHWSKDNSVGYKVPLMDTYSIEPTPAYVKDSIAAASAEILKSGDNLYMITGVKIARGGTGHDTKSRGFGVDTSIGVDATAVGVPIEVGEDIGFSRSTSSRQEFGSTGDFVFAYRMREIFYKKRVLNTKEFNKGAVLGDDVRIQSAHEGRPLEFVIAEAETGDDDEEDDGEAFSFVDDDGEESEIVF</sequence>
<gene>
    <name evidence="2" type="ORF">DRE_02244</name>
</gene>
<evidence type="ECO:0000313" key="2">
    <source>
        <dbReference type="EMBL" id="EWC48475.1"/>
    </source>
</evidence>
<organism evidence="2 3">
    <name type="scientific">Drechslerella stenobrocha 248</name>
    <dbReference type="NCBI Taxonomy" id="1043628"/>
    <lineage>
        <taxon>Eukaryota</taxon>
        <taxon>Fungi</taxon>
        <taxon>Dikarya</taxon>
        <taxon>Ascomycota</taxon>
        <taxon>Pezizomycotina</taxon>
        <taxon>Orbiliomycetes</taxon>
        <taxon>Orbiliales</taxon>
        <taxon>Orbiliaceae</taxon>
        <taxon>Drechslerella</taxon>
    </lineage>
</organism>
<reference evidence="2 3" key="1">
    <citation type="submission" date="2013-05" db="EMBL/GenBank/DDBJ databases">
        <title>Drechslerella stenobrocha genome reveals carnivorous origination and mechanical trapping mechanism of predatory fungi.</title>
        <authorList>
            <person name="Liu X."/>
            <person name="Zhang W."/>
            <person name="Liu K."/>
        </authorList>
    </citation>
    <scope>NUCLEOTIDE SEQUENCE [LARGE SCALE GENOMIC DNA]</scope>
    <source>
        <strain evidence="2 3">248</strain>
    </source>
</reference>
<feature type="region of interest" description="Disordered" evidence="1">
    <location>
        <begin position="242"/>
        <end position="270"/>
    </location>
</feature>
<feature type="compositionally biased region" description="Acidic residues" evidence="1">
    <location>
        <begin position="243"/>
        <end position="270"/>
    </location>
</feature>
<proteinExistence type="predicted"/>
<keyword evidence="3" id="KW-1185">Reference proteome</keyword>
<dbReference type="Proteomes" id="UP000024837">
    <property type="component" value="Unassembled WGS sequence"/>
</dbReference>
<name>W7IGZ5_9PEZI</name>
<dbReference type="AlphaFoldDB" id="W7IGZ5"/>
<evidence type="ECO:0000256" key="1">
    <source>
        <dbReference type="SAM" id="MobiDB-lite"/>
    </source>
</evidence>
<accession>W7IGZ5</accession>
<dbReference type="OrthoDB" id="4500473at2759"/>
<protein>
    <submittedName>
        <fullName evidence="2">Uncharacterized protein</fullName>
    </submittedName>
</protein>
<evidence type="ECO:0000313" key="3">
    <source>
        <dbReference type="Proteomes" id="UP000024837"/>
    </source>
</evidence>
<dbReference type="EMBL" id="KI966390">
    <property type="protein sequence ID" value="EWC48475.1"/>
    <property type="molecule type" value="Genomic_DNA"/>
</dbReference>